<sequence length="828" mass="93294">MAEVFDSAQANFLDQSGQSRSSCPSAFGYFGRNGDRSRNPTSSFVTSMDLSPGAAPMEFAFSDSSFSEPDMEWMNLFVDGDTTSPLSNSMSNQDYTPWGNNNNTQTTQGYSNPAVQRVDYTFTQYPQTSRTSNQSIPAQYASGNFGHSDWDFQEHQNPPEISFNTVRDEDPPSASSVLTHASMEPWSPMAGQRFAGLPGVTHDIAIGPAVDESYMNSYPASISMSLESSSPQPQGPNTPSSTRSPSFATMNLHSTSPHTNLGALSSSRFNTDHDQTPRAPQNVFLRATHQTARPVAMKAPQPVPKRKRNEQARREPTHSPFSSGSEYVIVEASPKTAANAKRMNTKLSKDQQPAVFFHESHPPAEEKRSRRTADYAIRKTSNGRKSGGRPLGSHLPSDKANKAKDLRIDGACWICCLQRDSCTAGVVCDRCVKRTQRAQMEHGLGCDRTKLTELKSIFIPDILNKLHEPQTLKAFVGEHISRWSGSAIKLKFTCIFKLPPIECEVYEFEPRTSELLSKIEYFPSTTNGPRKFVETHSPPLGMVQLENVDRSRYDKYISMIVDKHLDKFADRVFKFEKDDFQGRMFRLMVSLQPDKRDEIALLRDIYRLQVVTYMMGRAPAIPRSQHKALYNLHYANLHRDIVYSANCSSKMVNRQLKFLFSALFNQIMESVLKRLQQILRSSSGGAKWTSAFCAILGLAMCFETIQKTVHGNQDIQAKKGLMTEWEAAQRAEESCRMIDQKFGFITNLFRWKYHRGFNPLRDWEDGKVQSTLGDSGTDFVRAVAGLVNEKYDFLYEKQHIAILKDNQDNYTSRLVARFLLSFWGPTTS</sequence>
<proteinExistence type="predicted"/>
<name>A0A9P4NX44_9PEZI</name>
<dbReference type="AlphaFoldDB" id="A0A9P4NX44"/>
<feature type="region of interest" description="Disordered" evidence="1">
    <location>
        <begin position="292"/>
        <end position="323"/>
    </location>
</feature>
<feature type="compositionally biased region" description="Basic and acidic residues" evidence="1">
    <location>
        <begin position="358"/>
        <end position="377"/>
    </location>
</feature>
<gene>
    <name evidence="2" type="ORF">EJ08DRAFT_74714</name>
</gene>
<feature type="region of interest" description="Disordered" evidence="1">
    <location>
        <begin position="128"/>
        <end position="178"/>
    </location>
</feature>
<evidence type="ECO:0000256" key="1">
    <source>
        <dbReference type="SAM" id="MobiDB-lite"/>
    </source>
</evidence>
<feature type="region of interest" description="Disordered" evidence="1">
    <location>
        <begin position="356"/>
        <end position="398"/>
    </location>
</feature>
<evidence type="ECO:0000313" key="2">
    <source>
        <dbReference type="EMBL" id="KAF2433321.1"/>
    </source>
</evidence>
<dbReference type="Proteomes" id="UP000800235">
    <property type="component" value="Unassembled WGS sequence"/>
</dbReference>
<reference evidence="2" key="1">
    <citation type="journal article" date="2020" name="Stud. Mycol.">
        <title>101 Dothideomycetes genomes: a test case for predicting lifestyles and emergence of pathogens.</title>
        <authorList>
            <person name="Haridas S."/>
            <person name="Albert R."/>
            <person name="Binder M."/>
            <person name="Bloem J."/>
            <person name="Labutti K."/>
            <person name="Salamov A."/>
            <person name="Andreopoulos B."/>
            <person name="Baker S."/>
            <person name="Barry K."/>
            <person name="Bills G."/>
            <person name="Bluhm B."/>
            <person name="Cannon C."/>
            <person name="Castanera R."/>
            <person name="Culley D."/>
            <person name="Daum C."/>
            <person name="Ezra D."/>
            <person name="Gonzalez J."/>
            <person name="Henrissat B."/>
            <person name="Kuo A."/>
            <person name="Liang C."/>
            <person name="Lipzen A."/>
            <person name="Lutzoni F."/>
            <person name="Magnuson J."/>
            <person name="Mondo S."/>
            <person name="Nolan M."/>
            <person name="Ohm R."/>
            <person name="Pangilinan J."/>
            <person name="Park H.-J."/>
            <person name="Ramirez L."/>
            <person name="Alfaro M."/>
            <person name="Sun H."/>
            <person name="Tritt A."/>
            <person name="Yoshinaga Y."/>
            <person name="Zwiers L.-H."/>
            <person name="Turgeon B."/>
            <person name="Goodwin S."/>
            <person name="Spatafora J."/>
            <person name="Crous P."/>
            <person name="Grigoriev I."/>
        </authorList>
    </citation>
    <scope>NUCLEOTIDE SEQUENCE</scope>
    <source>
        <strain evidence="2">CBS 130266</strain>
    </source>
</reference>
<comment type="caution">
    <text evidence="2">The sequence shown here is derived from an EMBL/GenBank/DDBJ whole genome shotgun (WGS) entry which is preliminary data.</text>
</comment>
<feature type="compositionally biased region" description="Polar residues" evidence="1">
    <location>
        <begin position="223"/>
        <end position="269"/>
    </location>
</feature>
<evidence type="ECO:0000313" key="3">
    <source>
        <dbReference type="Proteomes" id="UP000800235"/>
    </source>
</evidence>
<protein>
    <submittedName>
        <fullName evidence="2">Uncharacterized protein</fullName>
    </submittedName>
</protein>
<organism evidence="2 3">
    <name type="scientific">Tothia fuscella</name>
    <dbReference type="NCBI Taxonomy" id="1048955"/>
    <lineage>
        <taxon>Eukaryota</taxon>
        <taxon>Fungi</taxon>
        <taxon>Dikarya</taxon>
        <taxon>Ascomycota</taxon>
        <taxon>Pezizomycotina</taxon>
        <taxon>Dothideomycetes</taxon>
        <taxon>Pleosporomycetidae</taxon>
        <taxon>Venturiales</taxon>
        <taxon>Cylindrosympodiaceae</taxon>
        <taxon>Tothia</taxon>
    </lineage>
</organism>
<dbReference type="EMBL" id="MU007021">
    <property type="protein sequence ID" value="KAF2433321.1"/>
    <property type="molecule type" value="Genomic_DNA"/>
</dbReference>
<feature type="region of interest" description="Disordered" evidence="1">
    <location>
        <begin position="223"/>
        <end position="278"/>
    </location>
</feature>
<keyword evidence="3" id="KW-1185">Reference proteome</keyword>
<feature type="compositionally biased region" description="Polar residues" evidence="1">
    <location>
        <begin position="128"/>
        <end position="137"/>
    </location>
</feature>
<dbReference type="PANTHER" id="PTHR35392">
    <property type="entry name" value="ZN(II)2CYS6 TRANSCRIPTION FACTOR (EUROFUNG)-RELATED-RELATED"/>
    <property type="match status" value="1"/>
</dbReference>
<dbReference type="OrthoDB" id="4226666at2759"/>
<accession>A0A9P4NX44</accession>
<dbReference type="InterPro" id="IPR052973">
    <property type="entry name" value="Fungal_sec-metab_reg_TF"/>
</dbReference>
<dbReference type="PANTHER" id="PTHR35392:SF1">
    <property type="entry name" value="ZN(II)2CYS6 TRANSCRIPTION FACTOR (EUROFUNG)"/>
    <property type="match status" value="1"/>
</dbReference>